<dbReference type="AlphaFoldDB" id="A0AAV1V7N3"/>
<proteinExistence type="predicted"/>
<protein>
    <submittedName>
        <fullName evidence="3">Uncharacterized protein</fullName>
    </submittedName>
</protein>
<reference evidence="3" key="1">
    <citation type="submission" date="2024-01" db="EMBL/GenBank/DDBJ databases">
        <authorList>
            <person name="Webb A."/>
        </authorList>
    </citation>
    <scope>NUCLEOTIDE SEQUENCE</scope>
    <source>
        <strain evidence="3">Pm1</strain>
    </source>
</reference>
<dbReference type="Proteomes" id="UP001162060">
    <property type="component" value="Unassembled WGS sequence"/>
</dbReference>
<comment type="caution">
    <text evidence="3">The sequence shown here is derived from an EMBL/GenBank/DDBJ whole genome shotgun (WGS) entry which is preliminary data.</text>
</comment>
<sequence>MKLASRSRTGLFDGVQSFADSPTLLQASSFRHLLSFCVFDVGRVDMDADLVLALNLLASPHVGSSRPRSRSFSRASASSSSPSLDLSTRRSCLFDSAASVSMLLTCLVVTTTCFLAPKSTIQSSLVRLPDTSPLNTLSTSPSSV</sequence>
<evidence type="ECO:0000256" key="1">
    <source>
        <dbReference type="SAM" id="MobiDB-lite"/>
    </source>
</evidence>
<organism evidence="3 4">
    <name type="scientific">Peronospora matthiolae</name>
    <dbReference type="NCBI Taxonomy" id="2874970"/>
    <lineage>
        <taxon>Eukaryota</taxon>
        <taxon>Sar</taxon>
        <taxon>Stramenopiles</taxon>
        <taxon>Oomycota</taxon>
        <taxon>Peronosporomycetes</taxon>
        <taxon>Peronosporales</taxon>
        <taxon>Peronosporaceae</taxon>
        <taxon>Peronospora</taxon>
    </lineage>
</organism>
<evidence type="ECO:0000313" key="3">
    <source>
        <dbReference type="EMBL" id="CAK7941519.1"/>
    </source>
</evidence>
<evidence type="ECO:0000313" key="4">
    <source>
        <dbReference type="Proteomes" id="UP001162060"/>
    </source>
</evidence>
<dbReference type="EMBL" id="CAKLBY020000003">
    <property type="protein sequence ID" value="CAK7891826.1"/>
    <property type="molecule type" value="Genomic_DNA"/>
</dbReference>
<gene>
    <name evidence="3" type="ORF">PM001_LOCUS26669</name>
    <name evidence="2" type="ORF">PM001_LOCUS280</name>
</gene>
<feature type="region of interest" description="Disordered" evidence="1">
    <location>
        <begin position="61"/>
        <end position="86"/>
    </location>
</feature>
<name>A0AAV1V7N3_9STRA</name>
<evidence type="ECO:0000313" key="2">
    <source>
        <dbReference type="EMBL" id="CAK7891826.1"/>
    </source>
</evidence>
<accession>A0AAV1V7N3</accession>
<dbReference type="EMBL" id="CAKLBY020000264">
    <property type="protein sequence ID" value="CAK7941519.1"/>
    <property type="molecule type" value="Genomic_DNA"/>
</dbReference>